<accession>A0A9W4U832</accession>
<feature type="region of interest" description="Disordered" evidence="1">
    <location>
        <begin position="1"/>
        <end position="112"/>
    </location>
</feature>
<dbReference type="Gene3D" id="3.30.420.10">
    <property type="entry name" value="Ribonuclease H-like superfamily/Ribonuclease H"/>
    <property type="match status" value="1"/>
</dbReference>
<dbReference type="InterPro" id="IPR048519">
    <property type="entry name" value="Gfd2/YDR514C-like_C"/>
</dbReference>
<feature type="compositionally biased region" description="Low complexity" evidence="1">
    <location>
        <begin position="667"/>
        <end position="677"/>
    </location>
</feature>
<dbReference type="PANTHER" id="PTHR28083:SF1">
    <property type="entry name" value="GOOD FOR FULL DBP5 ACTIVITY PROTEIN 2"/>
    <property type="match status" value="1"/>
</dbReference>
<feature type="domain" description="Gfd2/YDR514C-like C-terminal" evidence="2">
    <location>
        <begin position="345"/>
        <end position="539"/>
    </location>
</feature>
<dbReference type="Pfam" id="PF21762">
    <property type="entry name" value="DEDDh_C"/>
    <property type="match status" value="1"/>
</dbReference>
<dbReference type="AlphaFoldDB" id="A0A9W4U832"/>
<dbReference type="PANTHER" id="PTHR28083">
    <property type="entry name" value="GOOD FOR FULL DBP5 ACTIVITY PROTEIN 2"/>
    <property type="match status" value="1"/>
</dbReference>
<dbReference type="GO" id="GO:0003676">
    <property type="term" value="F:nucleic acid binding"/>
    <property type="evidence" value="ECO:0007669"/>
    <property type="project" value="InterPro"/>
</dbReference>
<keyword evidence="4" id="KW-1185">Reference proteome</keyword>
<name>A0A9W4U832_9PLEO</name>
<organism evidence="3 4">
    <name type="scientific">Periconia digitata</name>
    <dbReference type="NCBI Taxonomy" id="1303443"/>
    <lineage>
        <taxon>Eukaryota</taxon>
        <taxon>Fungi</taxon>
        <taxon>Dikarya</taxon>
        <taxon>Ascomycota</taxon>
        <taxon>Pezizomycotina</taxon>
        <taxon>Dothideomycetes</taxon>
        <taxon>Pleosporomycetidae</taxon>
        <taxon>Pleosporales</taxon>
        <taxon>Massarineae</taxon>
        <taxon>Periconiaceae</taxon>
        <taxon>Periconia</taxon>
    </lineage>
</organism>
<evidence type="ECO:0000259" key="2">
    <source>
        <dbReference type="Pfam" id="PF21762"/>
    </source>
</evidence>
<feature type="compositionally biased region" description="Polar residues" evidence="1">
    <location>
        <begin position="46"/>
        <end position="71"/>
    </location>
</feature>
<dbReference type="GO" id="GO:0005634">
    <property type="term" value="C:nucleus"/>
    <property type="evidence" value="ECO:0007669"/>
    <property type="project" value="TreeGrafter"/>
</dbReference>
<evidence type="ECO:0000313" key="3">
    <source>
        <dbReference type="EMBL" id="CAI6329073.1"/>
    </source>
</evidence>
<dbReference type="InterPro" id="IPR036397">
    <property type="entry name" value="RNaseH_sf"/>
</dbReference>
<dbReference type="InterPro" id="IPR040151">
    <property type="entry name" value="Gfd2/YDR514C-like"/>
</dbReference>
<feature type="region of interest" description="Disordered" evidence="1">
    <location>
        <begin position="619"/>
        <end position="714"/>
    </location>
</feature>
<dbReference type="OrthoDB" id="5953249at2759"/>
<protein>
    <recommendedName>
        <fullName evidence="2">Gfd2/YDR514C-like C-terminal domain-containing protein</fullName>
    </recommendedName>
</protein>
<gene>
    <name evidence="3" type="ORF">PDIGIT_LOCUS4070</name>
</gene>
<sequence>MPSPVSATPLPDRTITPQPVPESVSASDDDNSGGVPLSADDLASSILGNQAKQSPDLSPSSTPGQAPTKGNTKPLPATINPNNVRRVLWKTGAPSSSNPGSMPKPPASSVKLPPTTLVQSQLAKEESFAPILALAKYPYKYCSRDNSQDVASAFFDAGKFWARDWDLYYVWDIEESKPLILVGESQFSHLLQEINTALDLSLRITDYQQEEGLVGRFPDHPRCQPRYLGRSHSREEYNNLTNSVPNTMARPAGEALPPSMADRTLEDFKEMIEDMWEQTKAKNKATKERKKVERLAKQRMFADQFKRAQRYLGLRQIRQPNDVPGIPAAIDVTVPAPFPCDKSVIFICVDVESYEKAHHLITEVGIATLDTRDLSGIPPGNDGKNWRPLIRARHFRIQEYSHLVNSEYVSGCPDRFDFGRSEWVRLADAAAMTAECFKEPFCGTNWAGTSDMKLEERNLIFLGHDAQGDIRYLQTLGFDAMALPNMLETQDTATMYRVWRRELNPTNLGRILYSFDIPGFNLHNAGNDAVFTVQAMLAICVREASIRDSPELKTIRAEERQAKASALMEEAKLRTQDEAEGWSENEADGDGGEPVKTILQPKQPFPAFYPPQPNYQVDGTHEIGSGGRGARGGRGRGGGDRMGGGQVSTIRKDGHDITGQFAEMSVQNNRRANQNRGQGQGRGRGRGRGGNGPGSSSSPNYGFQEAEQKPQYFW</sequence>
<dbReference type="EMBL" id="CAOQHR010000002">
    <property type="protein sequence ID" value="CAI6329073.1"/>
    <property type="molecule type" value="Genomic_DNA"/>
</dbReference>
<dbReference type="Proteomes" id="UP001152607">
    <property type="component" value="Unassembled WGS sequence"/>
</dbReference>
<dbReference type="SUPFAM" id="SSF53098">
    <property type="entry name" value="Ribonuclease H-like"/>
    <property type="match status" value="1"/>
</dbReference>
<reference evidence="3" key="1">
    <citation type="submission" date="2023-01" db="EMBL/GenBank/DDBJ databases">
        <authorList>
            <person name="Van Ghelder C."/>
            <person name="Rancurel C."/>
        </authorList>
    </citation>
    <scope>NUCLEOTIDE SEQUENCE</scope>
    <source>
        <strain evidence="3">CNCM I-4278</strain>
    </source>
</reference>
<feature type="compositionally biased region" description="Gly residues" evidence="1">
    <location>
        <begin position="678"/>
        <end position="693"/>
    </location>
</feature>
<proteinExistence type="predicted"/>
<evidence type="ECO:0000313" key="4">
    <source>
        <dbReference type="Proteomes" id="UP001152607"/>
    </source>
</evidence>
<feature type="compositionally biased region" description="Gly residues" evidence="1">
    <location>
        <begin position="624"/>
        <end position="646"/>
    </location>
</feature>
<evidence type="ECO:0000256" key="1">
    <source>
        <dbReference type="SAM" id="MobiDB-lite"/>
    </source>
</evidence>
<dbReference type="InterPro" id="IPR012337">
    <property type="entry name" value="RNaseH-like_sf"/>
</dbReference>
<comment type="caution">
    <text evidence="3">The sequence shown here is derived from an EMBL/GenBank/DDBJ whole genome shotgun (WGS) entry which is preliminary data.</text>
</comment>